<keyword evidence="8 12" id="KW-1133">Transmembrane helix</keyword>
<accession>X0WEQ6</accession>
<evidence type="ECO:0000256" key="7">
    <source>
        <dbReference type="ARBA" id="ARBA00022801"/>
    </source>
</evidence>
<proteinExistence type="inferred from homology"/>
<dbReference type="GO" id="GO:0005886">
    <property type="term" value="C:plasma membrane"/>
    <property type="evidence" value="ECO:0007669"/>
    <property type="project" value="UniProtKB-SubCell"/>
</dbReference>
<evidence type="ECO:0000256" key="5">
    <source>
        <dbReference type="ARBA" id="ARBA00022475"/>
    </source>
</evidence>
<keyword evidence="9 12" id="KW-0472">Membrane</keyword>
<dbReference type="Pfam" id="PF02673">
    <property type="entry name" value="BacA"/>
    <property type="match status" value="1"/>
</dbReference>
<evidence type="ECO:0000256" key="6">
    <source>
        <dbReference type="ARBA" id="ARBA00022692"/>
    </source>
</evidence>
<feature type="transmembrane region" description="Helical" evidence="12">
    <location>
        <begin position="20"/>
        <end position="40"/>
    </location>
</feature>
<evidence type="ECO:0000256" key="4">
    <source>
        <dbReference type="ARBA" id="ARBA00021581"/>
    </source>
</evidence>
<comment type="caution">
    <text evidence="13">The sequence shown here is derived from an EMBL/GenBank/DDBJ whole genome shotgun (WGS) entry which is preliminary data.</text>
</comment>
<evidence type="ECO:0000256" key="11">
    <source>
        <dbReference type="ARBA" id="ARBA00047594"/>
    </source>
</evidence>
<feature type="non-terminal residue" evidence="13">
    <location>
        <position position="1"/>
    </location>
</feature>
<name>X0WEQ6_9ZZZZ</name>
<evidence type="ECO:0000256" key="1">
    <source>
        <dbReference type="ARBA" id="ARBA00004651"/>
    </source>
</evidence>
<organism evidence="13">
    <name type="scientific">marine sediment metagenome</name>
    <dbReference type="NCBI Taxonomy" id="412755"/>
    <lineage>
        <taxon>unclassified sequences</taxon>
        <taxon>metagenomes</taxon>
        <taxon>ecological metagenomes</taxon>
    </lineage>
</organism>
<reference evidence="13" key="1">
    <citation type="journal article" date="2014" name="Front. Microbiol.">
        <title>High frequency of phylogenetically diverse reductive dehalogenase-homologous genes in deep subseafloor sedimentary metagenomes.</title>
        <authorList>
            <person name="Kawai M."/>
            <person name="Futagami T."/>
            <person name="Toyoda A."/>
            <person name="Takaki Y."/>
            <person name="Nishi S."/>
            <person name="Hori S."/>
            <person name="Arai W."/>
            <person name="Tsubouchi T."/>
            <person name="Morono Y."/>
            <person name="Uchiyama I."/>
            <person name="Ito T."/>
            <person name="Fujiyama A."/>
            <person name="Inagaki F."/>
            <person name="Takami H."/>
        </authorList>
    </citation>
    <scope>NUCLEOTIDE SEQUENCE</scope>
    <source>
        <strain evidence="13">Expedition CK06-06</strain>
    </source>
</reference>
<dbReference type="EMBL" id="BARS01047701">
    <property type="protein sequence ID" value="GAG29150.1"/>
    <property type="molecule type" value="Genomic_DNA"/>
</dbReference>
<comment type="similarity">
    <text evidence="2">Belongs to the UppP family.</text>
</comment>
<dbReference type="PANTHER" id="PTHR30622:SF2">
    <property type="entry name" value="UNDECAPRENYL-DIPHOSPHATASE"/>
    <property type="match status" value="1"/>
</dbReference>
<evidence type="ECO:0000256" key="2">
    <source>
        <dbReference type="ARBA" id="ARBA00010621"/>
    </source>
</evidence>
<comment type="subcellular location">
    <subcellularLocation>
        <location evidence="1">Cell membrane</location>
        <topology evidence="1">Multi-pass membrane protein</topology>
    </subcellularLocation>
</comment>
<dbReference type="PANTHER" id="PTHR30622">
    <property type="entry name" value="UNDECAPRENYL-DIPHOSPHATASE"/>
    <property type="match status" value="1"/>
</dbReference>
<dbReference type="GO" id="GO:0050380">
    <property type="term" value="F:undecaprenyl-diphosphatase activity"/>
    <property type="evidence" value="ECO:0007669"/>
    <property type="project" value="UniProtKB-EC"/>
</dbReference>
<feature type="transmembrane region" description="Helical" evidence="12">
    <location>
        <begin position="52"/>
        <end position="75"/>
    </location>
</feature>
<evidence type="ECO:0000256" key="12">
    <source>
        <dbReference type="SAM" id="Phobius"/>
    </source>
</evidence>
<evidence type="ECO:0000256" key="9">
    <source>
        <dbReference type="ARBA" id="ARBA00023136"/>
    </source>
</evidence>
<dbReference type="InterPro" id="IPR003824">
    <property type="entry name" value="UppP"/>
</dbReference>
<dbReference type="AlphaFoldDB" id="X0WEQ6"/>
<keyword evidence="5" id="KW-1003">Cell membrane</keyword>
<comment type="catalytic activity">
    <reaction evidence="11">
        <text>di-trans,octa-cis-undecaprenyl diphosphate + H2O = di-trans,octa-cis-undecaprenyl phosphate + phosphate + H(+)</text>
        <dbReference type="Rhea" id="RHEA:28094"/>
        <dbReference type="ChEBI" id="CHEBI:15377"/>
        <dbReference type="ChEBI" id="CHEBI:15378"/>
        <dbReference type="ChEBI" id="CHEBI:43474"/>
        <dbReference type="ChEBI" id="CHEBI:58405"/>
        <dbReference type="ChEBI" id="CHEBI:60392"/>
        <dbReference type="EC" id="3.6.1.27"/>
    </reaction>
</comment>
<keyword evidence="6 12" id="KW-0812">Transmembrane</keyword>
<evidence type="ECO:0000256" key="10">
    <source>
        <dbReference type="ARBA" id="ARBA00032707"/>
    </source>
</evidence>
<evidence type="ECO:0000256" key="8">
    <source>
        <dbReference type="ARBA" id="ARBA00022989"/>
    </source>
</evidence>
<sequence>TIGTGLLLGVRGSQAARFSFLLAIPAILGASGFKLYVALGEPAATEAAWGDLLLGAVAAALVGTLAIKSLLAVIARGKLKAFGIYCAAVGVAAIVVSAIS</sequence>
<evidence type="ECO:0000313" key="13">
    <source>
        <dbReference type="EMBL" id="GAG29150.1"/>
    </source>
</evidence>
<gene>
    <name evidence="13" type="ORF">S01H1_71622</name>
</gene>
<protein>
    <recommendedName>
        <fullName evidence="4">Undecaprenyl-diphosphatase</fullName>
        <ecNumber evidence="3">3.6.1.27</ecNumber>
    </recommendedName>
    <alternativeName>
        <fullName evidence="10">Undecaprenyl pyrophosphate phosphatase</fullName>
    </alternativeName>
</protein>
<evidence type="ECO:0000256" key="3">
    <source>
        <dbReference type="ARBA" id="ARBA00012374"/>
    </source>
</evidence>
<dbReference type="EC" id="3.6.1.27" evidence="3"/>
<feature type="transmembrane region" description="Helical" evidence="12">
    <location>
        <begin position="82"/>
        <end position="99"/>
    </location>
</feature>
<keyword evidence="7" id="KW-0378">Hydrolase</keyword>